<dbReference type="OrthoDB" id="387432at2157"/>
<dbReference type="AlphaFoldDB" id="A0A0E3WZW8"/>
<sequence>MDWLASTLSKKLELQNKFTSKKECTYVCNLIVSEYLSKIKAKISLFSWQDLLHYLITSNEAICHQRAYSYLTTPTILECFSDIESLVNSEIKNNFLIDSTALSIRTLIEIIAAEPPTGKKQINFCEMDELIAISSQLINWAMISDYIHQDLTRYSIYVLNSGRIIAEAVDHDDIFLPFQKSRLREIYESSSINFENHFVEDISDFDDRIKPYEIPFKAEFGLSYSEIIKLTAFLIDLGIERESSSPNMPLSELKTRIKEELNWDTELIEKSIELFSLKNRKCWETPPLGFNLNDILPWKYNRRLSYVRRPLIIGPEPMDDPLVFWGIRHVEEAARYLINLVFSGRYKVNHEKCSEEIKKLIGSSINKSGTDFTLEVKNWFETNTDFKTYSEVPIGPNEIFHSDVDLGDVDVLAIDDVNYQIYLIECKCINFGRNAYEVANEVERFLGNSKSKNGWMAKHLKRDEWVKSNLNSIIHEYKLENKTFQVNSIFIISSDILTKYIHDTLFPIVSFSQLLRDGISALQK</sequence>
<dbReference type="GeneID" id="24893891"/>
<evidence type="ECO:0000313" key="2">
    <source>
        <dbReference type="Proteomes" id="UP000033048"/>
    </source>
</evidence>
<accession>A0A0E3WZW8</accession>
<dbReference type="HOGENOM" id="CLU_519376_0_0_2"/>
<reference evidence="1 2" key="1">
    <citation type="submission" date="2014-07" db="EMBL/GenBank/DDBJ databases">
        <title>Methanogenic archaea and the global carbon cycle.</title>
        <authorList>
            <person name="Henriksen J.R."/>
            <person name="Luke J."/>
            <person name="Reinhart S."/>
            <person name="Benedict M.N."/>
            <person name="Youngblut N.D."/>
            <person name="Metcalf M.E."/>
            <person name="Whitaker R.J."/>
            <person name="Metcalf W.W."/>
        </authorList>
    </citation>
    <scope>NUCLEOTIDE SEQUENCE [LARGE SCALE GENOMIC DNA]</scope>
    <source>
        <strain evidence="1 2">MM1</strain>
    </source>
</reference>
<organism evidence="1 2">
    <name type="scientific">Methanococcoides methylutens MM1</name>
    <dbReference type="NCBI Taxonomy" id="1434104"/>
    <lineage>
        <taxon>Archaea</taxon>
        <taxon>Methanobacteriati</taxon>
        <taxon>Methanobacteriota</taxon>
        <taxon>Stenosarchaea group</taxon>
        <taxon>Methanomicrobia</taxon>
        <taxon>Methanosarcinales</taxon>
        <taxon>Methanosarcinaceae</taxon>
        <taxon>Methanococcoides</taxon>
    </lineage>
</organism>
<name>A0A0E3WZW8_METMT</name>
<gene>
    <name evidence="1" type="ORF">MCMEM_1347</name>
</gene>
<dbReference type="KEGG" id="mmet:MCMEM_1347"/>
<proteinExistence type="predicted"/>
<protein>
    <submittedName>
        <fullName evidence="1">Uncharacterized protein</fullName>
    </submittedName>
</protein>
<dbReference type="Proteomes" id="UP000033048">
    <property type="component" value="Chromosome"/>
</dbReference>
<evidence type="ECO:0000313" key="1">
    <source>
        <dbReference type="EMBL" id="AKB85400.1"/>
    </source>
</evidence>
<dbReference type="EMBL" id="CP009518">
    <property type="protein sequence ID" value="AKB85400.1"/>
    <property type="molecule type" value="Genomic_DNA"/>
</dbReference>
<dbReference type="RefSeq" id="WP_156146042.1">
    <property type="nucleotide sequence ID" value="NZ_CP009518.1"/>
</dbReference>
<keyword evidence="2" id="KW-1185">Reference proteome</keyword>